<dbReference type="AlphaFoldDB" id="A0A383DRI9"/>
<dbReference type="Gene3D" id="3.40.50.10780">
    <property type="entry name" value="Dipeptide transport protein"/>
    <property type="match status" value="1"/>
</dbReference>
<reference evidence="1" key="1">
    <citation type="submission" date="2018-05" db="EMBL/GenBank/DDBJ databases">
        <authorList>
            <person name="Lanie J.A."/>
            <person name="Ng W.-L."/>
            <person name="Kazmierczak K.M."/>
            <person name="Andrzejewski T.M."/>
            <person name="Davidsen T.M."/>
            <person name="Wayne K.J."/>
            <person name="Tettelin H."/>
            <person name="Glass J.I."/>
            <person name="Rusch D."/>
            <person name="Podicherti R."/>
            <person name="Tsui H.-C.T."/>
            <person name="Winkler M.E."/>
        </authorList>
    </citation>
    <scope>NUCLEOTIDE SEQUENCE</scope>
</reference>
<dbReference type="InterPro" id="IPR036177">
    <property type="entry name" value="Peptidase_M55_sf"/>
</dbReference>
<accession>A0A383DRI9</accession>
<dbReference type="InterPro" id="IPR007035">
    <property type="entry name" value="Peptidase_M55"/>
</dbReference>
<sequence length="163" mass="17612">MITDMEGVAGVDDWDPRKREDAAMARGVYDRSEIQRLLTGEVNAAAEGLFTADVEEVIINDGHGAGRTILVEELISGVKIARGTMRPRSIPGFGPSAQALVQVGMHAMAGTPNACLAHTMTREGTVYRVNGREIGEMQFAAYQCGQFGVPWIYTSGDLHACRE</sequence>
<evidence type="ECO:0000313" key="1">
    <source>
        <dbReference type="EMBL" id="SVE46873.1"/>
    </source>
</evidence>
<dbReference type="SUPFAM" id="SSF63992">
    <property type="entry name" value="Dipeptide transport protein"/>
    <property type="match status" value="1"/>
</dbReference>
<dbReference type="EMBL" id="UINC01219418">
    <property type="protein sequence ID" value="SVE46873.1"/>
    <property type="molecule type" value="Genomic_DNA"/>
</dbReference>
<gene>
    <name evidence="1" type="ORF">METZ01_LOCUS499727</name>
</gene>
<feature type="non-terminal residue" evidence="1">
    <location>
        <position position="163"/>
    </location>
</feature>
<protein>
    <submittedName>
        <fullName evidence="1">Uncharacterized protein</fullName>
    </submittedName>
</protein>
<dbReference type="Pfam" id="PF04951">
    <property type="entry name" value="Peptidase_M55"/>
    <property type="match status" value="1"/>
</dbReference>
<dbReference type="InterPro" id="IPR027476">
    <property type="entry name" value="DppA_N"/>
</dbReference>
<proteinExistence type="predicted"/>
<name>A0A383DRI9_9ZZZZ</name>
<organism evidence="1">
    <name type="scientific">marine metagenome</name>
    <dbReference type="NCBI Taxonomy" id="408172"/>
    <lineage>
        <taxon>unclassified sequences</taxon>
        <taxon>metagenomes</taxon>
        <taxon>ecological metagenomes</taxon>
    </lineage>
</organism>